<sequence length="100" mass="11637">MDQIFFFTRFKISEAGFRILTDRLIYFFPSFIHFPTRYKVLNISSTVENSSQICCSSSCSTCLGTAPKLWCSISYFLENRPISTDVISFVLIYIVILHWI</sequence>
<dbReference type="AlphaFoldDB" id="A0A8D8BQ81"/>
<organism evidence="1">
    <name type="scientific">Culex pipiens</name>
    <name type="common">House mosquito</name>
    <dbReference type="NCBI Taxonomy" id="7175"/>
    <lineage>
        <taxon>Eukaryota</taxon>
        <taxon>Metazoa</taxon>
        <taxon>Ecdysozoa</taxon>
        <taxon>Arthropoda</taxon>
        <taxon>Hexapoda</taxon>
        <taxon>Insecta</taxon>
        <taxon>Pterygota</taxon>
        <taxon>Neoptera</taxon>
        <taxon>Endopterygota</taxon>
        <taxon>Diptera</taxon>
        <taxon>Nematocera</taxon>
        <taxon>Culicoidea</taxon>
        <taxon>Culicidae</taxon>
        <taxon>Culicinae</taxon>
        <taxon>Culicini</taxon>
        <taxon>Culex</taxon>
        <taxon>Culex</taxon>
    </lineage>
</organism>
<proteinExistence type="predicted"/>
<protein>
    <submittedName>
        <fullName evidence="1">(northern house mosquito) hypothetical protein</fullName>
    </submittedName>
</protein>
<evidence type="ECO:0000313" key="1">
    <source>
        <dbReference type="EMBL" id="CAG6479859.1"/>
    </source>
</evidence>
<accession>A0A8D8BQ81</accession>
<name>A0A8D8BQ81_CULPI</name>
<dbReference type="EMBL" id="HBUE01087067">
    <property type="protein sequence ID" value="CAG6479859.1"/>
    <property type="molecule type" value="Transcribed_RNA"/>
</dbReference>
<reference evidence="1" key="1">
    <citation type="submission" date="2021-05" db="EMBL/GenBank/DDBJ databases">
        <authorList>
            <person name="Alioto T."/>
            <person name="Alioto T."/>
            <person name="Gomez Garrido J."/>
        </authorList>
    </citation>
    <scope>NUCLEOTIDE SEQUENCE</scope>
</reference>